<dbReference type="PROSITE" id="PS51779">
    <property type="entry name" value="POTRA"/>
    <property type="match status" value="1"/>
</dbReference>
<feature type="short sequence motif" description="GXSXG" evidence="6">
    <location>
        <begin position="46"/>
        <end position="50"/>
    </location>
</feature>
<dbReference type="CDD" id="cd07205">
    <property type="entry name" value="Pat_PNPLA6_PNPLA7_NTE1_like"/>
    <property type="match status" value="1"/>
</dbReference>
<dbReference type="Proteomes" id="UP000647339">
    <property type="component" value="Unassembled WGS sequence"/>
</dbReference>
<dbReference type="PROSITE" id="PS51635">
    <property type="entry name" value="PNPLA"/>
    <property type="match status" value="1"/>
</dbReference>
<dbReference type="SUPFAM" id="SSF52151">
    <property type="entry name" value="FabD/lysophospholipase-like"/>
    <property type="match status" value="1"/>
</dbReference>
<dbReference type="InterPro" id="IPR050301">
    <property type="entry name" value="NTE"/>
</dbReference>
<dbReference type="Gene3D" id="3.40.1090.10">
    <property type="entry name" value="Cytosolic phospholipase A2 catalytic domain"/>
    <property type="match status" value="2"/>
</dbReference>
<dbReference type="InterPro" id="IPR002641">
    <property type="entry name" value="PNPLA_dom"/>
</dbReference>
<evidence type="ECO:0000256" key="4">
    <source>
        <dbReference type="ARBA" id="ARBA00023098"/>
    </source>
</evidence>
<evidence type="ECO:0008006" key="11">
    <source>
        <dbReference type="Google" id="ProtNLM"/>
    </source>
</evidence>
<feature type="active site" description="Nucleophile" evidence="6">
    <location>
        <position position="48"/>
    </location>
</feature>
<name>A0ABQ1VBI4_9BACT</name>
<feature type="short sequence motif" description="GXGXXG" evidence="6">
    <location>
        <begin position="19"/>
        <end position="24"/>
    </location>
</feature>
<comment type="subcellular location">
    <subcellularLocation>
        <location evidence="1">Membrane</location>
    </subcellularLocation>
</comment>
<evidence type="ECO:0000259" key="7">
    <source>
        <dbReference type="PROSITE" id="PS51635"/>
    </source>
</evidence>
<dbReference type="Pfam" id="PF19143">
    <property type="entry name" value="Omp85_2"/>
    <property type="match status" value="1"/>
</dbReference>
<evidence type="ECO:0000313" key="9">
    <source>
        <dbReference type="EMBL" id="GGF49916.1"/>
    </source>
</evidence>
<evidence type="ECO:0000313" key="10">
    <source>
        <dbReference type="Proteomes" id="UP000647339"/>
    </source>
</evidence>
<protein>
    <recommendedName>
        <fullName evidence="11">Patatin</fullName>
    </recommendedName>
</protein>
<reference evidence="10" key="1">
    <citation type="journal article" date="2019" name="Int. J. Syst. Evol. Microbiol.">
        <title>The Global Catalogue of Microorganisms (GCM) 10K type strain sequencing project: providing services to taxonomists for standard genome sequencing and annotation.</title>
        <authorList>
            <consortium name="The Broad Institute Genomics Platform"/>
            <consortium name="The Broad Institute Genome Sequencing Center for Infectious Disease"/>
            <person name="Wu L."/>
            <person name="Ma J."/>
        </authorList>
    </citation>
    <scope>NUCLEOTIDE SEQUENCE [LARGE SCALE GENOMIC DNA]</scope>
    <source>
        <strain evidence="10">CGMCC 1.15407</strain>
    </source>
</reference>
<gene>
    <name evidence="9" type="ORF">GCM10011339_43120</name>
</gene>
<evidence type="ECO:0000256" key="1">
    <source>
        <dbReference type="ARBA" id="ARBA00004370"/>
    </source>
</evidence>
<comment type="caution">
    <text evidence="9">The sequence shown here is derived from an EMBL/GenBank/DDBJ whole genome shotgun (WGS) entry which is preliminary data.</text>
</comment>
<accession>A0ABQ1VBI4</accession>
<dbReference type="InterPro" id="IPR034746">
    <property type="entry name" value="POTRA"/>
</dbReference>
<keyword evidence="10" id="KW-1185">Reference proteome</keyword>
<dbReference type="PANTHER" id="PTHR14226:SF29">
    <property type="entry name" value="NEUROPATHY TARGET ESTERASE SWS"/>
    <property type="match status" value="1"/>
</dbReference>
<keyword evidence="5" id="KW-0472">Membrane</keyword>
<feature type="short sequence motif" description="DGA/G" evidence="6">
    <location>
        <begin position="192"/>
        <end position="194"/>
    </location>
</feature>
<dbReference type="InterPro" id="IPR043864">
    <property type="entry name" value="Omp85-like_dom"/>
</dbReference>
<dbReference type="EMBL" id="BMIU01000033">
    <property type="protein sequence ID" value="GGF49916.1"/>
    <property type="molecule type" value="Genomic_DNA"/>
</dbReference>
<evidence type="ECO:0000256" key="3">
    <source>
        <dbReference type="ARBA" id="ARBA00022963"/>
    </source>
</evidence>
<dbReference type="InterPro" id="IPR010827">
    <property type="entry name" value="BamA/TamA_POTRA"/>
</dbReference>
<feature type="domain" description="POTRA" evidence="8">
    <location>
        <begin position="315"/>
        <end position="385"/>
    </location>
</feature>
<keyword evidence="3 6" id="KW-0442">Lipid degradation</keyword>
<evidence type="ECO:0000259" key="8">
    <source>
        <dbReference type="PROSITE" id="PS51779"/>
    </source>
</evidence>
<dbReference type="Pfam" id="PF01734">
    <property type="entry name" value="Patatin"/>
    <property type="match status" value="1"/>
</dbReference>
<dbReference type="InterPro" id="IPR016035">
    <property type="entry name" value="Acyl_Trfase/lysoPLipase"/>
</dbReference>
<dbReference type="PANTHER" id="PTHR14226">
    <property type="entry name" value="NEUROPATHY TARGET ESTERASE/SWISS CHEESE D.MELANOGASTER"/>
    <property type="match status" value="1"/>
</dbReference>
<evidence type="ECO:0000256" key="5">
    <source>
        <dbReference type="ARBA" id="ARBA00023136"/>
    </source>
</evidence>
<feature type="domain" description="PNPLA" evidence="7">
    <location>
        <begin position="15"/>
        <end position="205"/>
    </location>
</feature>
<dbReference type="Pfam" id="PF07244">
    <property type="entry name" value="POTRA"/>
    <property type="match status" value="1"/>
</dbReference>
<keyword evidence="4 6" id="KW-0443">Lipid metabolism</keyword>
<organism evidence="9 10">
    <name type="scientific">Echinicola rosea</name>
    <dbReference type="NCBI Taxonomy" id="1807691"/>
    <lineage>
        <taxon>Bacteria</taxon>
        <taxon>Pseudomonadati</taxon>
        <taxon>Bacteroidota</taxon>
        <taxon>Cytophagia</taxon>
        <taxon>Cytophagales</taxon>
        <taxon>Cyclobacteriaceae</taxon>
        <taxon>Echinicola</taxon>
    </lineage>
</organism>
<feature type="active site" description="Proton acceptor" evidence="6">
    <location>
        <position position="192"/>
    </location>
</feature>
<evidence type="ECO:0000256" key="6">
    <source>
        <dbReference type="PROSITE-ProRule" id="PRU01161"/>
    </source>
</evidence>
<evidence type="ECO:0000256" key="2">
    <source>
        <dbReference type="ARBA" id="ARBA00022801"/>
    </source>
</evidence>
<dbReference type="Gene3D" id="3.10.20.310">
    <property type="entry name" value="membrane protein fhac"/>
    <property type="match status" value="1"/>
</dbReference>
<keyword evidence="2 6" id="KW-0378">Hydrolase</keyword>
<sequence>MAQNDGDKERPKIGLVLSGGGAKGMAHVGVIKAMEKAGIRPDYIVGTSMGAVIGGLYAIGYNADELQSIIMQADWDLIVSNRVNFNTIAFEEKEYYNRYLFELPIIKGRLVVPTGLIEGQKLSETLHYYTWPSIQYQDFDEFPIPFRCVTTDLKTGKGIVVGSGYLPDALRSSIAIPSAFTPFDLDSTLVVDGGVVNNFPVNVAQDMGADIIIGVNVGEEDFVDPKELGSFSDILMQVAMASSYKKLATNISGCDIYIKPDLEGYSNASFSSYREILNLGHKAGEENFAKFEKLSDSLALEKSKPPGIGLIVYPVRISKITIQGNRLFSDELIRSKLGISPMDTVTRSDLQAGIDRVFGVNGFRKVDYNLKPTVTGDYELLLKAKEKHTTILHGAFHYDNLFSAGVLLNLTVRDLFGKPSRTVGILDVSQNPKFRIDHYKYLGDNKKFALNLRYNYLFQQIPEYVNGVRQDLFLNRETHIGANILTTHSLKQSFWLGGFYERSRAQSSFNISIPSEVRGAYFTYMGLRFLHTRNSLNDRNYPTAGAETILEGMFRAYSNYRIKLRNDVDTLTLGQGDETVKIPKESLDETLDQITPNGFISLYFNYVKYFPLNDHFQVIPTVALGLTLSGQGDDFSFSEFTLGGYQRVDFNDTPVWGLNYAELTTENFGKVGVNFQWLPTKNLYLRMGTNLLGHGYHSLLNNGEGFQFNEFFEDRLIWGYGVDLTLDSFLGPITGGLSSNTKDGVVRPYLSIGFSFNYSDR</sequence>
<proteinExistence type="predicted"/>